<protein>
    <submittedName>
        <fullName evidence="2">Outer membrane protein assembly factor BamE</fullName>
    </submittedName>
</protein>
<evidence type="ECO:0000313" key="3">
    <source>
        <dbReference type="Proteomes" id="UP000518300"/>
    </source>
</evidence>
<reference evidence="2 3" key="1">
    <citation type="submission" date="2020-04" db="EMBL/GenBank/DDBJ databases">
        <title>Draft genome of Pyxidicoccus fallax type strain.</title>
        <authorList>
            <person name="Whitworth D.E."/>
        </authorList>
    </citation>
    <scope>NUCLEOTIDE SEQUENCE [LARGE SCALE GENOMIC DNA]</scope>
    <source>
        <strain evidence="2 3">DSM 14698</strain>
    </source>
</reference>
<comment type="caution">
    <text evidence="2">The sequence shown here is derived from an EMBL/GenBank/DDBJ whole genome shotgun (WGS) entry which is preliminary data.</text>
</comment>
<dbReference type="RefSeq" id="WP_169348872.1">
    <property type="nucleotide sequence ID" value="NZ_JABBJJ010000196.1"/>
</dbReference>
<dbReference type="AlphaFoldDB" id="A0A848LP38"/>
<organism evidence="2 3">
    <name type="scientific">Pyxidicoccus fallax</name>
    <dbReference type="NCBI Taxonomy" id="394095"/>
    <lineage>
        <taxon>Bacteria</taxon>
        <taxon>Pseudomonadati</taxon>
        <taxon>Myxococcota</taxon>
        <taxon>Myxococcia</taxon>
        <taxon>Myxococcales</taxon>
        <taxon>Cystobacterineae</taxon>
        <taxon>Myxococcaceae</taxon>
        <taxon>Pyxidicoccus</taxon>
    </lineage>
</organism>
<keyword evidence="3" id="KW-1185">Reference proteome</keyword>
<proteinExistence type="predicted"/>
<sequence length="97" mass="10904">MSTSQKSGFDAEQWKAQRGSTARNNPRIGMVVELKEKHLRNGMSREEVQKLLGEPDQRRGTSEVYALGTSPFGPSYEYFIIDYDGTGLVTGFRISRS</sequence>
<dbReference type="Proteomes" id="UP000518300">
    <property type="component" value="Unassembled WGS sequence"/>
</dbReference>
<accession>A0A848LP38</accession>
<dbReference type="EMBL" id="JABBJJ010000196">
    <property type="protein sequence ID" value="NMO19628.1"/>
    <property type="molecule type" value="Genomic_DNA"/>
</dbReference>
<evidence type="ECO:0000256" key="1">
    <source>
        <dbReference type="SAM" id="MobiDB-lite"/>
    </source>
</evidence>
<evidence type="ECO:0000313" key="2">
    <source>
        <dbReference type="EMBL" id="NMO19628.1"/>
    </source>
</evidence>
<name>A0A848LP38_9BACT</name>
<gene>
    <name evidence="2" type="ORF">HG543_32845</name>
</gene>
<feature type="region of interest" description="Disordered" evidence="1">
    <location>
        <begin position="1"/>
        <end position="28"/>
    </location>
</feature>